<gene>
    <name evidence="1" type="ordered locus">PST_3636</name>
</gene>
<name>A4VQL3_STUS1</name>
<dbReference type="HOGENOM" id="CLU_3083836_0_0_6"/>
<proteinExistence type="predicted"/>
<keyword evidence="2" id="KW-1185">Reference proteome</keyword>
<dbReference type="AlphaFoldDB" id="A4VQL3"/>
<accession>A4VQL3</accession>
<evidence type="ECO:0000313" key="1">
    <source>
        <dbReference type="EMBL" id="ABP81264.1"/>
    </source>
</evidence>
<reference evidence="1 2" key="1">
    <citation type="journal article" date="2008" name="Proc. Natl. Acad. Sci. U.S.A.">
        <title>Nitrogen fixation island and rhizosphere competence traits in the genome of root-associated Pseudomonas stutzeri A1501.</title>
        <authorList>
            <person name="Yan Y."/>
            <person name="Yang J."/>
            <person name="Dou Y."/>
            <person name="Chen M."/>
            <person name="Ping S."/>
            <person name="Peng J."/>
            <person name="Lu W."/>
            <person name="Zhang W."/>
            <person name="Yao Z."/>
            <person name="Li H."/>
            <person name="Liu W."/>
            <person name="He S."/>
            <person name="Geng L."/>
            <person name="Zhang X."/>
            <person name="Yang F."/>
            <person name="Yu H."/>
            <person name="Zhan Y."/>
            <person name="Li D."/>
            <person name="Lin Z."/>
            <person name="Wang Y."/>
            <person name="Elmerich C."/>
            <person name="Lin M."/>
            <person name="Jin Q."/>
        </authorList>
    </citation>
    <scope>NUCLEOTIDE SEQUENCE [LARGE SCALE GENOMIC DNA]</scope>
    <source>
        <strain evidence="1 2">A1501</strain>
    </source>
</reference>
<organism evidence="1 2">
    <name type="scientific">Stutzerimonas stutzeri (strain A1501)</name>
    <name type="common">Pseudomonas stutzeri</name>
    <dbReference type="NCBI Taxonomy" id="379731"/>
    <lineage>
        <taxon>Bacteria</taxon>
        <taxon>Pseudomonadati</taxon>
        <taxon>Pseudomonadota</taxon>
        <taxon>Gammaproteobacteria</taxon>
        <taxon>Pseudomonadales</taxon>
        <taxon>Pseudomonadaceae</taxon>
        <taxon>Stutzerimonas</taxon>
    </lineage>
</organism>
<sequence length="52" mass="5926">MRHLASTKRQAIKKLDARMDIQLFMLAEQACMVGRVGFEPTTNWLKANCSTN</sequence>
<dbReference type="EMBL" id="CP000304">
    <property type="protein sequence ID" value="ABP81264.1"/>
    <property type="molecule type" value="Genomic_DNA"/>
</dbReference>
<protein>
    <submittedName>
        <fullName evidence="1">Uncharacterized protein</fullName>
    </submittedName>
</protein>
<dbReference type="Proteomes" id="UP000000233">
    <property type="component" value="Chromosome"/>
</dbReference>
<dbReference type="KEGG" id="psa:PST_3636"/>
<evidence type="ECO:0000313" key="2">
    <source>
        <dbReference type="Proteomes" id="UP000000233"/>
    </source>
</evidence>